<reference evidence="2 3" key="1">
    <citation type="submission" date="2016-01" db="EMBL/GenBank/DDBJ databases">
        <title>Genome Sequences of Twelve Sporeforming Bacillus Species Isolated from Foods.</title>
        <authorList>
            <person name="Berendsen E.M."/>
            <person name="Wells-Bennik M.H."/>
            <person name="Krawcyk A.O."/>
            <person name="De Jong A."/>
            <person name="Holsappel S."/>
            <person name="Eijlander R.T."/>
            <person name="Kuipers O.P."/>
        </authorList>
    </citation>
    <scope>NUCLEOTIDE SEQUENCE [LARGE SCALE GENOMIC DNA]</scope>
    <source>
        <strain evidence="2 3">B4099</strain>
    </source>
</reference>
<sequence>MTRVKDPDGNGNGSDKNNFNGRPPAGLLAGERHGFTAGSSAFFIFQRALAKMLYPLKL</sequence>
<feature type="region of interest" description="Disordered" evidence="1">
    <location>
        <begin position="1"/>
        <end position="30"/>
    </location>
</feature>
<protein>
    <submittedName>
        <fullName evidence="2">Uncharacterized protein</fullName>
    </submittedName>
</protein>
<gene>
    <name evidence="2" type="ORF">B4099_1217</name>
</gene>
<evidence type="ECO:0000256" key="1">
    <source>
        <dbReference type="SAM" id="MobiDB-lite"/>
    </source>
</evidence>
<dbReference type="Proteomes" id="UP000075304">
    <property type="component" value="Unassembled WGS sequence"/>
</dbReference>
<dbReference type="AlphaFoldDB" id="A0A150KEC8"/>
<organism evidence="2 3">
    <name type="scientific">Heyndrickxia coagulans</name>
    <name type="common">Weizmannia coagulans</name>
    <dbReference type="NCBI Taxonomy" id="1398"/>
    <lineage>
        <taxon>Bacteria</taxon>
        <taxon>Bacillati</taxon>
        <taxon>Bacillota</taxon>
        <taxon>Bacilli</taxon>
        <taxon>Bacillales</taxon>
        <taxon>Bacillaceae</taxon>
        <taxon>Heyndrickxia</taxon>
    </lineage>
</organism>
<dbReference type="EMBL" id="LQYI01000062">
    <property type="protein sequence ID" value="KYC68247.1"/>
    <property type="molecule type" value="Genomic_DNA"/>
</dbReference>
<evidence type="ECO:0000313" key="3">
    <source>
        <dbReference type="Proteomes" id="UP000075304"/>
    </source>
</evidence>
<name>A0A150KEC8_HEYCO</name>
<evidence type="ECO:0000313" key="2">
    <source>
        <dbReference type="EMBL" id="KYC68247.1"/>
    </source>
</evidence>
<proteinExistence type="predicted"/>
<accession>A0A150KEC8</accession>
<comment type="caution">
    <text evidence="2">The sequence shown here is derived from an EMBL/GenBank/DDBJ whole genome shotgun (WGS) entry which is preliminary data.</text>
</comment>
<dbReference type="PATRIC" id="fig|1398.25.peg.3277"/>